<dbReference type="GO" id="GO:0005524">
    <property type="term" value="F:ATP binding"/>
    <property type="evidence" value="ECO:0007669"/>
    <property type="project" value="UniProtKB-KW"/>
</dbReference>
<dbReference type="Gene3D" id="1.20.1560.10">
    <property type="entry name" value="ABC transporter type 1, transmembrane domain"/>
    <property type="match status" value="1"/>
</dbReference>
<protein>
    <submittedName>
        <fullName evidence="11">ABC transporter ATP-binding protein/permease</fullName>
    </submittedName>
</protein>
<evidence type="ECO:0000256" key="7">
    <source>
        <dbReference type="SAM" id="MobiDB-lite"/>
    </source>
</evidence>
<dbReference type="Pfam" id="PF00664">
    <property type="entry name" value="ABC_membrane"/>
    <property type="match status" value="1"/>
</dbReference>
<evidence type="ECO:0000256" key="1">
    <source>
        <dbReference type="ARBA" id="ARBA00004651"/>
    </source>
</evidence>
<feature type="transmembrane region" description="Helical" evidence="8">
    <location>
        <begin position="177"/>
        <end position="196"/>
    </location>
</feature>
<keyword evidence="4 11" id="KW-0067">ATP-binding</keyword>
<keyword evidence="6 8" id="KW-0472">Membrane</keyword>
<dbReference type="Proteomes" id="UP001056455">
    <property type="component" value="Chromosome"/>
</dbReference>
<evidence type="ECO:0000256" key="8">
    <source>
        <dbReference type="SAM" id="Phobius"/>
    </source>
</evidence>
<dbReference type="SUPFAM" id="SSF52540">
    <property type="entry name" value="P-loop containing nucleoside triphosphate hydrolases"/>
    <property type="match status" value="1"/>
</dbReference>
<name>A0ABY4Z0B1_9MICO</name>
<evidence type="ECO:0000256" key="5">
    <source>
        <dbReference type="ARBA" id="ARBA00022989"/>
    </source>
</evidence>
<dbReference type="InterPro" id="IPR036640">
    <property type="entry name" value="ABC1_TM_sf"/>
</dbReference>
<keyword evidence="12" id="KW-1185">Reference proteome</keyword>
<keyword evidence="2 8" id="KW-0812">Transmembrane</keyword>
<keyword evidence="5 8" id="KW-1133">Transmembrane helix</keyword>
<dbReference type="InterPro" id="IPR003593">
    <property type="entry name" value="AAA+_ATPase"/>
</dbReference>
<evidence type="ECO:0000256" key="2">
    <source>
        <dbReference type="ARBA" id="ARBA00022692"/>
    </source>
</evidence>
<dbReference type="SMART" id="SM00382">
    <property type="entry name" value="AAA"/>
    <property type="match status" value="1"/>
</dbReference>
<evidence type="ECO:0000259" key="9">
    <source>
        <dbReference type="PROSITE" id="PS50893"/>
    </source>
</evidence>
<proteinExistence type="predicted"/>
<evidence type="ECO:0000256" key="6">
    <source>
        <dbReference type="ARBA" id="ARBA00023136"/>
    </source>
</evidence>
<evidence type="ECO:0000256" key="3">
    <source>
        <dbReference type="ARBA" id="ARBA00022741"/>
    </source>
</evidence>
<dbReference type="InterPro" id="IPR003439">
    <property type="entry name" value="ABC_transporter-like_ATP-bd"/>
</dbReference>
<dbReference type="InterPro" id="IPR011527">
    <property type="entry name" value="ABC1_TM_dom"/>
</dbReference>
<dbReference type="InterPro" id="IPR017871">
    <property type="entry name" value="ABC_transporter-like_CS"/>
</dbReference>
<sequence length="625" mass="66530">MTAKKLETKPTALRRTLGLVRPHVRSHTPILAGGALALILEVVFRVLEPWPVKFVVDAVTRSLGADLADSGPQASFRLLLACALATIALVGFRAIFNYLATIAFALGGSRIATELRQRVFAHVNTLSTQYHSTSRSGDLVQRLVGDVGRLQEVAVTAGMPLLVNVFTLLAMSGVMFWLDPMLALIVVVAAILFLLMSRTSTPKITSASRKTRKAEGDLANIAQETVGGMRVVQAYGLEGALEEKFGGRNAKSLKDGVQAKRLSAALERGTDVLVGCATATVLMLGGYRVMQGAMTPGDLVIFLTYLKTAMKPLRDLAKYTGRIARAAASGERVADVLDQEPDITSPADPVDLGRIRGEVRLERVSAGYGDDAPVLQSLDLHIPQGQRVAVVGPSGAGKSTLTALVTRMMDVTGGGVRIDGVDVRRLDVHDLRSQIAVVLQESVLFTGTIADNIRYGQLGATNEQVVRAAELARADEFIRRMPQGYDTPVGERGSTLSGGQRQRIAIARALLRDASIVILDEATAGLDAENAGAVREAIDRLTRGRTTLVVTHDEQTARECDRIVWIEGGGVRFDGPSDSVLPEGAAFTGSSEPRAQGQTQPVPSAQTQPVPKPETEPALSSAGGK</sequence>
<dbReference type="Pfam" id="PF00005">
    <property type="entry name" value="ABC_tran"/>
    <property type="match status" value="1"/>
</dbReference>
<feature type="compositionally biased region" description="Polar residues" evidence="7">
    <location>
        <begin position="588"/>
        <end position="609"/>
    </location>
</feature>
<organism evidence="11 12">
    <name type="scientific">Ornithinimicrobium faecis</name>
    <dbReference type="NCBI Taxonomy" id="2934158"/>
    <lineage>
        <taxon>Bacteria</taxon>
        <taxon>Bacillati</taxon>
        <taxon>Actinomycetota</taxon>
        <taxon>Actinomycetes</taxon>
        <taxon>Micrococcales</taxon>
        <taxon>Ornithinimicrobiaceae</taxon>
        <taxon>Ornithinimicrobium</taxon>
    </lineage>
</organism>
<dbReference type="PANTHER" id="PTHR24221:SF468">
    <property type="entry name" value="ABC TRANSPORTER"/>
    <property type="match status" value="1"/>
</dbReference>
<feature type="domain" description="ABC transporter" evidence="9">
    <location>
        <begin position="359"/>
        <end position="593"/>
    </location>
</feature>
<feature type="transmembrane region" description="Helical" evidence="8">
    <location>
        <begin position="30"/>
        <end position="47"/>
    </location>
</feature>
<feature type="domain" description="ABC transmembrane type-1" evidence="10">
    <location>
        <begin position="32"/>
        <end position="325"/>
    </location>
</feature>
<evidence type="ECO:0000313" key="11">
    <source>
        <dbReference type="EMBL" id="USQ81965.1"/>
    </source>
</evidence>
<evidence type="ECO:0000256" key="4">
    <source>
        <dbReference type="ARBA" id="ARBA00022840"/>
    </source>
</evidence>
<dbReference type="Gene3D" id="3.40.50.300">
    <property type="entry name" value="P-loop containing nucleotide triphosphate hydrolases"/>
    <property type="match status" value="1"/>
</dbReference>
<gene>
    <name evidence="11" type="ORF">NF556_10080</name>
</gene>
<accession>A0ABY4Z0B1</accession>
<evidence type="ECO:0000259" key="10">
    <source>
        <dbReference type="PROSITE" id="PS50929"/>
    </source>
</evidence>
<dbReference type="RefSeq" id="WP_252595497.1">
    <property type="nucleotide sequence ID" value="NZ_CP099489.1"/>
</dbReference>
<evidence type="ECO:0000313" key="12">
    <source>
        <dbReference type="Proteomes" id="UP001056455"/>
    </source>
</evidence>
<dbReference type="PROSITE" id="PS50929">
    <property type="entry name" value="ABC_TM1F"/>
    <property type="match status" value="1"/>
</dbReference>
<feature type="region of interest" description="Disordered" evidence="7">
    <location>
        <begin position="574"/>
        <end position="625"/>
    </location>
</feature>
<dbReference type="CDD" id="cd18564">
    <property type="entry name" value="ABC_6TM_exporter_like"/>
    <property type="match status" value="1"/>
</dbReference>
<dbReference type="InterPro" id="IPR027417">
    <property type="entry name" value="P-loop_NTPase"/>
</dbReference>
<feature type="transmembrane region" description="Helical" evidence="8">
    <location>
        <begin position="78"/>
        <end position="106"/>
    </location>
</feature>
<dbReference type="SUPFAM" id="SSF90123">
    <property type="entry name" value="ABC transporter transmembrane region"/>
    <property type="match status" value="1"/>
</dbReference>
<reference evidence="11" key="1">
    <citation type="submission" date="2022-06" db="EMBL/GenBank/DDBJ databases">
        <title>Ornithinimicrobium HY1793.</title>
        <authorList>
            <person name="Huang Y."/>
        </authorList>
    </citation>
    <scope>NUCLEOTIDE SEQUENCE</scope>
    <source>
        <strain evidence="11">HY1793</strain>
    </source>
</reference>
<comment type="subcellular location">
    <subcellularLocation>
        <location evidence="1">Cell membrane</location>
        <topology evidence="1">Multi-pass membrane protein</topology>
    </subcellularLocation>
</comment>
<dbReference type="PROSITE" id="PS50893">
    <property type="entry name" value="ABC_TRANSPORTER_2"/>
    <property type="match status" value="1"/>
</dbReference>
<keyword evidence="3" id="KW-0547">Nucleotide-binding</keyword>
<dbReference type="InterPro" id="IPR039421">
    <property type="entry name" value="Type_1_exporter"/>
</dbReference>
<dbReference type="PROSITE" id="PS00211">
    <property type="entry name" value="ABC_TRANSPORTER_1"/>
    <property type="match status" value="1"/>
</dbReference>
<dbReference type="PANTHER" id="PTHR24221">
    <property type="entry name" value="ATP-BINDING CASSETTE SUB-FAMILY B"/>
    <property type="match status" value="1"/>
</dbReference>
<dbReference type="EMBL" id="CP099489">
    <property type="protein sequence ID" value="USQ81965.1"/>
    <property type="molecule type" value="Genomic_DNA"/>
</dbReference>